<dbReference type="PROSITE" id="PS00622">
    <property type="entry name" value="HTH_LUXR_1"/>
    <property type="match status" value="1"/>
</dbReference>
<dbReference type="GO" id="GO:0005829">
    <property type="term" value="C:cytosol"/>
    <property type="evidence" value="ECO:0007669"/>
    <property type="project" value="TreeGrafter"/>
</dbReference>
<dbReference type="Pfam" id="PF00072">
    <property type="entry name" value="Response_reg"/>
    <property type="match status" value="1"/>
</dbReference>
<dbReference type="CDD" id="cd17574">
    <property type="entry name" value="REC_OmpR"/>
    <property type="match status" value="1"/>
</dbReference>
<reference evidence="9" key="1">
    <citation type="submission" date="2021-02" db="EMBL/GenBank/DDBJ databases">
        <title>Comparative genomics of Ferrovum myxofaciens strains, predominant extremophile bacteria forming large biofilm stalactites in acid mine ecosystems.</title>
        <authorList>
            <person name="Burkartova K."/>
            <person name="Ridl J."/>
            <person name="Pajer P."/>
            <person name="Falteisek L."/>
        </authorList>
    </citation>
    <scope>NUCLEOTIDE SEQUENCE</scope>
    <source>
        <strain evidence="9">MI1III</strain>
    </source>
</reference>
<dbReference type="EMBL" id="CP071137">
    <property type="protein sequence ID" value="QWY76557.1"/>
    <property type="molecule type" value="Genomic_DNA"/>
</dbReference>
<protein>
    <submittedName>
        <fullName evidence="9">Response regulator transcription factor</fullName>
    </submittedName>
</protein>
<accession>A0A9E6MX11</accession>
<dbReference type="Pfam" id="PF00196">
    <property type="entry name" value="GerE"/>
    <property type="match status" value="1"/>
</dbReference>
<evidence type="ECO:0000256" key="4">
    <source>
        <dbReference type="ARBA" id="ARBA00023125"/>
    </source>
</evidence>
<dbReference type="GO" id="GO:0032993">
    <property type="term" value="C:protein-DNA complex"/>
    <property type="evidence" value="ECO:0007669"/>
    <property type="project" value="TreeGrafter"/>
</dbReference>
<evidence type="ECO:0000256" key="3">
    <source>
        <dbReference type="ARBA" id="ARBA00023015"/>
    </source>
</evidence>
<proteinExistence type="predicted"/>
<dbReference type="PANTHER" id="PTHR48111:SF1">
    <property type="entry name" value="TWO-COMPONENT RESPONSE REGULATOR ORR33"/>
    <property type="match status" value="1"/>
</dbReference>
<dbReference type="SUPFAM" id="SSF46894">
    <property type="entry name" value="C-terminal effector domain of the bipartite response regulators"/>
    <property type="match status" value="1"/>
</dbReference>
<dbReference type="PANTHER" id="PTHR48111">
    <property type="entry name" value="REGULATOR OF RPOS"/>
    <property type="match status" value="1"/>
</dbReference>
<dbReference type="PROSITE" id="PS50110">
    <property type="entry name" value="RESPONSE_REGULATORY"/>
    <property type="match status" value="1"/>
</dbReference>
<organism evidence="9 10">
    <name type="scientific">Ferrovum myxofaciens</name>
    <dbReference type="NCBI Taxonomy" id="416213"/>
    <lineage>
        <taxon>Bacteria</taxon>
        <taxon>Pseudomonadati</taxon>
        <taxon>Pseudomonadota</taxon>
        <taxon>Betaproteobacteria</taxon>
        <taxon>Ferrovales</taxon>
        <taxon>Ferrovaceae</taxon>
        <taxon>Ferrovum</taxon>
    </lineage>
</organism>
<sequence>MADLIAEELQDRGVTVLLTYDGQTGLEAIERGRPDLVLCDIGLPMLSGFEVLEKVLVSVSNPPTFIFLTALTDRDSELRGRRLGADDYVTKPIDFDVLYEILRTRSGRARENTIPFVGVELAEREREVLTWSARGKTSSEIALILGLSKRTVDFHIDNARTKLGVATRIEAAIRAASLGLITP</sequence>
<evidence type="ECO:0000256" key="5">
    <source>
        <dbReference type="ARBA" id="ARBA00023163"/>
    </source>
</evidence>
<dbReference type="GO" id="GO:0000976">
    <property type="term" value="F:transcription cis-regulatory region binding"/>
    <property type="evidence" value="ECO:0007669"/>
    <property type="project" value="TreeGrafter"/>
</dbReference>
<keyword evidence="5" id="KW-0804">Transcription</keyword>
<dbReference type="PRINTS" id="PR00038">
    <property type="entry name" value="HTHLUXR"/>
</dbReference>
<evidence type="ECO:0000256" key="2">
    <source>
        <dbReference type="ARBA" id="ARBA00023012"/>
    </source>
</evidence>
<dbReference type="Proteomes" id="UP000683551">
    <property type="component" value="Chromosome"/>
</dbReference>
<name>A0A9E6MX11_9PROT</name>
<dbReference type="SMART" id="SM00448">
    <property type="entry name" value="REC"/>
    <property type="match status" value="1"/>
</dbReference>
<dbReference type="GO" id="GO:0006355">
    <property type="term" value="P:regulation of DNA-templated transcription"/>
    <property type="evidence" value="ECO:0007669"/>
    <property type="project" value="InterPro"/>
</dbReference>
<feature type="domain" description="HTH luxR-type" evidence="7">
    <location>
        <begin position="114"/>
        <end position="179"/>
    </location>
</feature>
<dbReference type="InterPro" id="IPR039420">
    <property type="entry name" value="WalR-like"/>
</dbReference>
<evidence type="ECO:0000256" key="1">
    <source>
        <dbReference type="ARBA" id="ARBA00022553"/>
    </source>
</evidence>
<evidence type="ECO:0000313" key="10">
    <source>
        <dbReference type="Proteomes" id="UP000683551"/>
    </source>
</evidence>
<dbReference type="InterPro" id="IPR000792">
    <property type="entry name" value="Tscrpt_reg_LuxR_C"/>
</dbReference>
<dbReference type="AlphaFoldDB" id="A0A9E6MX11"/>
<evidence type="ECO:0000256" key="6">
    <source>
        <dbReference type="PROSITE-ProRule" id="PRU00169"/>
    </source>
</evidence>
<keyword evidence="4" id="KW-0238">DNA-binding</keyword>
<feature type="domain" description="Response regulatory" evidence="8">
    <location>
        <begin position="1"/>
        <end position="106"/>
    </location>
</feature>
<feature type="modified residue" description="4-aspartylphosphate" evidence="6">
    <location>
        <position position="40"/>
    </location>
</feature>
<dbReference type="CDD" id="cd06170">
    <property type="entry name" value="LuxR_C_like"/>
    <property type="match status" value="1"/>
</dbReference>
<evidence type="ECO:0000259" key="7">
    <source>
        <dbReference type="PROSITE" id="PS50043"/>
    </source>
</evidence>
<dbReference type="Gene3D" id="3.40.50.2300">
    <property type="match status" value="1"/>
</dbReference>
<dbReference type="InterPro" id="IPR016032">
    <property type="entry name" value="Sig_transdc_resp-reg_C-effctor"/>
</dbReference>
<keyword evidence="3" id="KW-0805">Transcription regulation</keyword>
<dbReference type="PROSITE" id="PS50043">
    <property type="entry name" value="HTH_LUXR_2"/>
    <property type="match status" value="1"/>
</dbReference>
<gene>
    <name evidence="9" type="ORF">JZL65_08545</name>
</gene>
<dbReference type="InterPro" id="IPR001789">
    <property type="entry name" value="Sig_transdc_resp-reg_receiver"/>
</dbReference>
<evidence type="ECO:0000313" key="9">
    <source>
        <dbReference type="EMBL" id="QWY76557.1"/>
    </source>
</evidence>
<dbReference type="SUPFAM" id="SSF52172">
    <property type="entry name" value="CheY-like"/>
    <property type="match status" value="1"/>
</dbReference>
<dbReference type="InterPro" id="IPR011006">
    <property type="entry name" value="CheY-like_superfamily"/>
</dbReference>
<dbReference type="GO" id="GO:0000156">
    <property type="term" value="F:phosphorelay response regulator activity"/>
    <property type="evidence" value="ECO:0007669"/>
    <property type="project" value="TreeGrafter"/>
</dbReference>
<keyword evidence="1 6" id="KW-0597">Phosphoprotein</keyword>
<keyword evidence="2" id="KW-0902">Two-component regulatory system</keyword>
<dbReference type="Gene3D" id="1.10.10.10">
    <property type="entry name" value="Winged helix-like DNA-binding domain superfamily/Winged helix DNA-binding domain"/>
    <property type="match status" value="1"/>
</dbReference>
<dbReference type="SMART" id="SM00421">
    <property type="entry name" value="HTH_LUXR"/>
    <property type="match status" value="1"/>
</dbReference>
<evidence type="ECO:0000259" key="8">
    <source>
        <dbReference type="PROSITE" id="PS50110"/>
    </source>
</evidence>
<dbReference type="InterPro" id="IPR036388">
    <property type="entry name" value="WH-like_DNA-bd_sf"/>
</dbReference>